<dbReference type="CDD" id="cd07581">
    <property type="entry name" value="nitrilase_3"/>
    <property type="match status" value="1"/>
</dbReference>
<sequence length="278" mass="29489">MSGGEASAGAAVGVAVGVAVAQFAPTAEERANLAAIDELTARAVARGAEVVLFPEYASYFVDPFDDTLRAHAQDVDGDFTRGLREIASRYGAVVVAGLVERGAGDRVRNAVVAVGADGVRAVYRKLHLYDAFGQRESDWVEAGTPSVPETFEVGGLRFALMTCYDLRFPEVARVLADAGAHVVLTAAEWVRGPLKEHHWRTLVHARAIENTLYVAGADHPPPLGVGASLIVDPQGVELAGVGTATDVAVAFVDAAVIERVRRVNPALALRRFRVEPID</sequence>
<dbReference type="RefSeq" id="WP_141379220.1">
    <property type="nucleotide sequence ID" value="NZ_BJNA01000004.1"/>
</dbReference>
<dbReference type="PANTHER" id="PTHR23088:SF27">
    <property type="entry name" value="DEAMINATED GLUTATHIONE AMIDASE"/>
    <property type="match status" value="1"/>
</dbReference>
<keyword evidence="3" id="KW-0378">Hydrolase</keyword>
<gene>
    <name evidence="3" type="ORF">FHX68_0906</name>
</gene>
<evidence type="ECO:0000313" key="4">
    <source>
        <dbReference type="Proteomes" id="UP000319804"/>
    </source>
</evidence>
<comment type="similarity">
    <text evidence="1">Belongs to the carbon-nitrogen hydrolase superfamily. NIT1/NIT2 family.</text>
</comment>
<dbReference type="InterPro" id="IPR001110">
    <property type="entry name" value="UPF0012_CS"/>
</dbReference>
<dbReference type="Pfam" id="PF00795">
    <property type="entry name" value="CN_hydrolase"/>
    <property type="match status" value="1"/>
</dbReference>
<evidence type="ECO:0000256" key="1">
    <source>
        <dbReference type="ARBA" id="ARBA00010613"/>
    </source>
</evidence>
<accession>A0A4Y3UJ37</accession>
<protein>
    <submittedName>
        <fullName evidence="3">Putative amidohydrolase</fullName>
    </submittedName>
</protein>
<dbReference type="InterPro" id="IPR036526">
    <property type="entry name" value="C-N_Hydrolase_sf"/>
</dbReference>
<dbReference type="Proteomes" id="UP000319804">
    <property type="component" value="Unassembled WGS sequence"/>
</dbReference>
<evidence type="ECO:0000313" key="3">
    <source>
        <dbReference type="EMBL" id="TQN00786.1"/>
    </source>
</evidence>
<reference evidence="3 4" key="1">
    <citation type="submission" date="2019-06" db="EMBL/GenBank/DDBJ databases">
        <title>Sequencing the genomes of 1000 actinobacteria strains.</title>
        <authorList>
            <person name="Klenk H.-P."/>
        </authorList>
    </citation>
    <scope>NUCLEOTIDE SEQUENCE [LARGE SCALE GENOMIC DNA]</scope>
    <source>
        <strain evidence="3 4">DSM 20427</strain>
    </source>
</reference>
<name>A0A4Y3UJ37_9MICO</name>
<evidence type="ECO:0000259" key="2">
    <source>
        <dbReference type="PROSITE" id="PS50263"/>
    </source>
</evidence>
<proteinExistence type="inferred from homology"/>
<organism evidence="3 4">
    <name type="scientific">Microbacterium lacticum</name>
    <dbReference type="NCBI Taxonomy" id="33885"/>
    <lineage>
        <taxon>Bacteria</taxon>
        <taxon>Bacillati</taxon>
        <taxon>Actinomycetota</taxon>
        <taxon>Actinomycetes</taxon>
        <taxon>Micrococcales</taxon>
        <taxon>Microbacteriaceae</taxon>
        <taxon>Microbacterium</taxon>
    </lineage>
</organism>
<dbReference type="SUPFAM" id="SSF56317">
    <property type="entry name" value="Carbon-nitrogen hydrolase"/>
    <property type="match status" value="1"/>
</dbReference>
<feature type="domain" description="CN hydrolase" evidence="2">
    <location>
        <begin position="16"/>
        <end position="254"/>
    </location>
</feature>
<dbReference type="PANTHER" id="PTHR23088">
    <property type="entry name" value="NITRILASE-RELATED"/>
    <property type="match status" value="1"/>
</dbReference>
<dbReference type="PROSITE" id="PS50263">
    <property type="entry name" value="CN_HYDROLASE"/>
    <property type="match status" value="1"/>
</dbReference>
<dbReference type="InterPro" id="IPR003010">
    <property type="entry name" value="C-N_Hydrolase"/>
</dbReference>
<dbReference type="PROSITE" id="PS01227">
    <property type="entry name" value="UPF0012"/>
    <property type="match status" value="1"/>
</dbReference>
<dbReference type="AlphaFoldDB" id="A0A4Y3UJ37"/>
<dbReference type="GO" id="GO:0016787">
    <property type="term" value="F:hydrolase activity"/>
    <property type="evidence" value="ECO:0007669"/>
    <property type="project" value="UniProtKB-KW"/>
</dbReference>
<dbReference type="Gene3D" id="3.60.110.10">
    <property type="entry name" value="Carbon-nitrogen hydrolase"/>
    <property type="match status" value="1"/>
</dbReference>
<dbReference type="EMBL" id="VFPS01000001">
    <property type="protein sequence ID" value="TQN00786.1"/>
    <property type="molecule type" value="Genomic_DNA"/>
</dbReference>
<dbReference type="OrthoDB" id="9811121at2"/>
<keyword evidence="4" id="KW-1185">Reference proteome</keyword>
<comment type="caution">
    <text evidence="3">The sequence shown here is derived from an EMBL/GenBank/DDBJ whole genome shotgun (WGS) entry which is preliminary data.</text>
</comment>